<dbReference type="Pfam" id="PF07727">
    <property type="entry name" value="RVT_2"/>
    <property type="match status" value="1"/>
</dbReference>
<dbReference type="PANTHER" id="PTHR42648:SF27">
    <property type="entry name" value="RNA-DIRECTED DNA POLYMERASE"/>
    <property type="match status" value="1"/>
</dbReference>
<feature type="region of interest" description="Disordered" evidence="3">
    <location>
        <begin position="1066"/>
        <end position="1088"/>
    </location>
</feature>
<dbReference type="InterPro" id="IPR043502">
    <property type="entry name" value="DNA/RNA_pol_sf"/>
</dbReference>
<dbReference type="GO" id="GO:0015074">
    <property type="term" value="P:DNA integration"/>
    <property type="evidence" value="ECO:0007669"/>
    <property type="project" value="InterPro"/>
</dbReference>
<dbReference type="GO" id="GO:0016787">
    <property type="term" value="F:hydrolase activity"/>
    <property type="evidence" value="ECO:0007669"/>
    <property type="project" value="UniProtKB-KW"/>
</dbReference>
<dbReference type="Pfam" id="PF14223">
    <property type="entry name" value="Retrotran_gag_2"/>
    <property type="match status" value="1"/>
</dbReference>
<evidence type="ECO:0000256" key="1">
    <source>
        <dbReference type="ARBA" id="ARBA00022723"/>
    </source>
</evidence>
<dbReference type="Pfam" id="PF13976">
    <property type="entry name" value="gag_pre-integrs"/>
    <property type="match status" value="1"/>
</dbReference>
<feature type="compositionally biased region" description="Basic and acidic residues" evidence="3">
    <location>
        <begin position="1068"/>
        <end position="1082"/>
    </location>
</feature>
<evidence type="ECO:0000256" key="3">
    <source>
        <dbReference type="SAM" id="MobiDB-lite"/>
    </source>
</evidence>
<dbReference type="InterPro" id="IPR013103">
    <property type="entry name" value="RVT_2"/>
</dbReference>
<feature type="region of interest" description="Disordered" evidence="3">
    <location>
        <begin position="423"/>
        <end position="447"/>
    </location>
</feature>
<dbReference type="Gene3D" id="3.30.420.10">
    <property type="entry name" value="Ribonuclease H-like superfamily/Ribonuclease H"/>
    <property type="match status" value="1"/>
</dbReference>
<evidence type="ECO:0000256" key="2">
    <source>
        <dbReference type="ARBA" id="ARBA00022801"/>
    </source>
</evidence>
<dbReference type="PROSITE" id="PS50994">
    <property type="entry name" value="INTEGRASE"/>
    <property type="match status" value="1"/>
</dbReference>
<comment type="caution">
    <text evidence="5">The sequence shown here is derived from an EMBL/GenBank/DDBJ whole genome shotgun (WGS) entry which is preliminary data.</text>
</comment>
<evidence type="ECO:0000259" key="4">
    <source>
        <dbReference type="PROSITE" id="PS50994"/>
    </source>
</evidence>
<dbReference type="InterPro" id="IPR036397">
    <property type="entry name" value="RNaseH_sf"/>
</dbReference>
<dbReference type="CDD" id="cd09272">
    <property type="entry name" value="RNase_HI_RT_Ty1"/>
    <property type="match status" value="1"/>
</dbReference>
<keyword evidence="2" id="KW-0378">Hydrolase</keyword>
<organism evidence="5">
    <name type="scientific">Sesamum latifolium</name>
    <dbReference type="NCBI Taxonomy" id="2727402"/>
    <lineage>
        <taxon>Eukaryota</taxon>
        <taxon>Viridiplantae</taxon>
        <taxon>Streptophyta</taxon>
        <taxon>Embryophyta</taxon>
        <taxon>Tracheophyta</taxon>
        <taxon>Spermatophyta</taxon>
        <taxon>Magnoliopsida</taxon>
        <taxon>eudicotyledons</taxon>
        <taxon>Gunneridae</taxon>
        <taxon>Pentapetalae</taxon>
        <taxon>asterids</taxon>
        <taxon>lamiids</taxon>
        <taxon>Lamiales</taxon>
        <taxon>Pedaliaceae</taxon>
        <taxon>Sesamum</taxon>
    </lineage>
</organism>
<proteinExistence type="predicted"/>
<reference evidence="5" key="1">
    <citation type="submission" date="2020-06" db="EMBL/GenBank/DDBJ databases">
        <authorList>
            <person name="Li T."/>
            <person name="Hu X."/>
            <person name="Zhang T."/>
            <person name="Song X."/>
            <person name="Zhang H."/>
            <person name="Dai N."/>
            <person name="Sheng W."/>
            <person name="Hou X."/>
            <person name="Wei L."/>
        </authorList>
    </citation>
    <scope>NUCLEOTIDE SEQUENCE</scope>
    <source>
        <strain evidence="5">KEN1</strain>
        <tissue evidence="5">Leaf</tissue>
    </source>
</reference>
<gene>
    <name evidence="5" type="ORF">Slati_3892600</name>
</gene>
<keyword evidence="1" id="KW-0479">Metal-binding</keyword>
<feature type="compositionally biased region" description="Basic and acidic residues" evidence="3">
    <location>
        <begin position="423"/>
        <end position="434"/>
    </location>
</feature>
<dbReference type="InterPro" id="IPR001584">
    <property type="entry name" value="Integrase_cat-core"/>
</dbReference>
<feature type="domain" description="Integrase catalytic" evidence="4">
    <location>
        <begin position="204"/>
        <end position="380"/>
    </location>
</feature>
<protein>
    <submittedName>
        <fullName evidence="5">Retrovirus-related Pol polyprotein from transposon TNT 1-94</fullName>
    </submittedName>
</protein>
<dbReference type="GO" id="GO:0046872">
    <property type="term" value="F:metal ion binding"/>
    <property type="evidence" value="ECO:0007669"/>
    <property type="project" value="UniProtKB-KW"/>
</dbReference>
<dbReference type="PANTHER" id="PTHR42648">
    <property type="entry name" value="TRANSPOSASE, PUTATIVE-RELATED"/>
    <property type="match status" value="1"/>
</dbReference>
<dbReference type="AlphaFoldDB" id="A0AAW2TN85"/>
<dbReference type="EMBL" id="JACGWN010000014">
    <property type="protein sequence ID" value="KAL0405787.1"/>
    <property type="molecule type" value="Genomic_DNA"/>
</dbReference>
<dbReference type="SUPFAM" id="SSF53098">
    <property type="entry name" value="Ribonuclease H-like"/>
    <property type="match status" value="1"/>
</dbReference>
<dbReference type="GO" id="GO:0003676">
    <property type="term" value="F:nucleic acid binding"/>
    <property type="evidence" value="ECO:0007669"/>
    <property type="project" value="InterPro"/>
</dbReference>
<dbReference type="InterPro" id="IPR039537">
    <property type="entry name" value="Retrotran_Ty1/copia-like"/>
</dbReference>
<sequence>MYEDNRKVRSIILASMTNEIQKEYDRLDDVPSIMLRMKEVYAVPDRHIRYAATKAFFGTKMAEGSSVKSHGVKMLSLVEKLEDLKVRLQPLRRKARVPDAGRGRRARERQSRPLQAPEVVLLLPNGKGQREGTFVVEVNMISNSASWVLDTGCGAHICNNLQIWHARLGHISKDSIRKLVDSKSLEIDNLDHLATCESCLKRKMTKKPFVGQSAIANGLLDLVHIDVYGPLSIPARGGFSYFITFTNDHSRYDYVYLIRYKSEAFGRFKEYRLEVENQTNCKIKALWSDRGGEYLIGEFIDYLKENGILSQWTPPGTPQLNGVAERRNRTLLDMVRSMMNFTELPPSFWGYALETVAKLLNLAPSKMVPQMPYEIWHGKPASYKYLRVWGSPAYVQRLVGDKLDSKSSLCSFPSDNRRDEVLIEESSEKPHRDSTTSFEPSVHTDGVPVLRRETKESRALERYGFMGLTSQLDNDPKTYREAISDINSDKWIEVMKFKMDSMGSNQVWTLVDPPKGVRPVGCKRVYKRKLRADGEVTAFKGRLVGKGYTQRPGVDFEETYSPVAMAKSIRILLAKTVWYDYEIWQMDVKTAFLNGFIEEEIFMDQSKGFTFVGEEQKICRLQKSIYGLKKASRSWNTCFDEVIRGYDFIKNDYDPCIYKKVSGSSVAYLVLYVDDILLIGNDVKMLGDIKAWLSTQFSMKDMGEASYILGIKIYRDRSKRMFGLTQFPYIEKVLKRIKMEHSKRGFLPMRHGLKLSKKQSPKTDEELKRMSNIPYASVVGSIQYAVQCTRSDIAYALSDTTADSTTEAEYIAASEAAMEAVWMKNYIQVLGVVPSIAEPVVIFCDNNGAITQAKEPRSHPRSKHILRHYHLLKEMVSRGDRRMDRVSSADNIADPLTKPMSQLDRELDGGHEINCPALGLERSKSRTSRMGIESPVETCTKSRIHWMSAVFHRRQTSLGGLIGMTRVPDSDSAGVILGLEESRSHVHTMTVSRIGARGDCVPDVLTMSSIQCSRKTCYALIKQLPQSLHEFDRMFLYRATWLNMVSSYKYRCLVQDGIRCPIPCPRPRPGDGRRNDRTRTDSMPKCSRNNSPSLYVPWTVARGPTMVTGSLDQGKRERSIGWTRKGARQLAGREIAGCKIVDSAIRSRVPGRWLCDQSAGARSLALRSGRRCQVAGSAISDLHKLNSAVFIR</sequence>
<reference evidence="5" key="2">
    <citation type="journal article" date="2024" name="Plant">
        <title>Genomic evolution and insights into agronomic trait innovations of Sesamum species.</title>
        <authorList>
            <person name="Miao H."/>
            <person name="Wang L."/>
            <person name="Qu L."/>
            <person name="Liu H."/>
            <person name="Sun Y."/>
            <person name="Le M."/>
            <person name="Wang Q."/>
            <person name="Wei S."/>
            <person name="Zheng Y."/>
            <person name="Lin W."/>
            <person name="Duan Y."/>
            <person name="Cao H."/>
            <person name="Xiong S."/>
            <person name="Wang X."/>
            <person name="Wei L."/>
            <person name="Li C."/>
            <person name="Ma Q."/>
            <person name="Ju M."/>
            <person name="Zhao R."/>
            <person name="Li G."/>
            <person name="Mu C."/>
            <person name="Tian Q."/>
            <person name="Mei H."/>
            <person name="Zhang T."/>
            <person name="Gao T."/>
            <person name="Zhang H."/>
        </authorList>
    </citation>
    <scope>NUCLEOTIDE SEQUENCE</scope>
    <source>
        <strain evidence="5">KEN1</strain>
    </source>
</reference>
<accession>A0AAW2TN85</accession>
<dbReference type="SUPFAM" id="SSF56672">
    <property type="entry name" value="DNA/RNA polymerases"/>
    <property type="match status" value="1"/>
</dbReference>
<dbReference type="InterPro" id="IPR025724">
    <property type="entry name" value="GAG-pre-integrase_dom"/>
</dbReference>
<name>A0AAW2TN85_9LAMI</name>
<dbReference type="InterPro" id="IPR012337">
    <property type="entry name" value="RNaseH-like_sf"/>
</dbReference>
<evidence type="ECO:0000313" key="5">
    <source>
        <dbReference type="EMBL" id="KAL0405787.1"/>
    </source>
</evidence>